<dbReference type="SMART" id="SM00850">
    <property type="entry name" value="LytTR"/>
    <property type="match status" value="1"/>
</dbReference>
<dbReference type="InterPro" id="IPR011006">
    <property type="entry name" value="CheY-like_superfamily"/>
</dbReference>
<reference evidence="5" key="1">
    <citation type="journal article" date="2019" name="Int. J. Syst. Evol. Microbiol.">
        <title>The Global Catalogue of Microorganisms (GCM) 10K type strain sequencing project: providing services to taxonomists for standard genome sequencing and annotation.</title>
        <authorList>
            <consortium name="The Broad Institute Genomics Platform"/>
            <consortium name="The Broad Institute Genome Sequencing Center for Infectious Disease"/>
            <person name="Wu L."/>
            <person name="Ma J."/>
        </authorList>
    </citation>
    <scope>NUCLEOTIDE SEQUENCE [LARGE SCALE GENOMIC DNA]</scope>
    <source>
        <strain evidence="5">KCTC 52344</strain>
    </source>
</reference>
<feature type="domain" description="Response regulatory" evidence="2">
    <location>
        <begin position="3"/>
        <end position="116"/>
    </location>
</feature>
<keyword evidence="5" id="KW-1185">Reference proteome</keyword>
<dbReference type="EMBL" id="JBHULC010000004">
    <property type="protein sequence ID" value="MFD2519894.1"/>
    <property type="molecule type" value="Genomic_DNA"/>
</dbReference>
<dbReference type="InterPro" id="IPR001789">
    <property type="entry name" value="Sig_transdc_resp-reg_receiver"/>
</dbReference>
<dbReference type="Gene3D" id="3.40.50.2300">
    <property type="match status" value="1"/>
</dbReference>
<dbReference type="PANTHER" id="PTHR37299">
    <property type="entry name" value="TRANSCRIPTIONAL REGULATOR-RELATED"/>
    <property type="match status" value="1"/>
</dbReference>
<dbReference type="PROSITE" id="PS50110">
    <property type="entry name" value="RESPONSE_REGULATORY"/>
    <property type="match status" value="1"/>
</dbReference>
<dbReference type="SUPFAM" id="SSF52172">
    <property type="entry name" value="CheY-like"/>
    <property type="match status" value="1"/>
</dbReference>
<evidence type="ECO:0000259" key="3">
    <source>
        <dbReference type="PROSITE" id="PS50930"/>
    </source>
</evidence>
<dbReference type="PROSITE" id="PS50930">
    <property type="entry name" value="HTH_LYTTR"/>
    <property type="match status" value="1"/>
</dbReference>
<dbReference type="Pfam" id="PF00072">
    <property type="entry name" value="Response_reg"/>
    <property type="match status" value="1"/>
</dbReference>
<dbReference type="Gene3D" id="2.40.50.1020">
    <property type="entry name" value="LytTr DNA-binding domain"/>
    <property type="match status" value="1"/>
</dbReference>
<dbReference type="InterPro" id="IPR046947">
    <property type="entry name" value="LytR-like"/>
</dbReference>
<dbReference type="RefSeq" id="WP_340235302.1">
    <property type="nucleotide sequence ID" value="NZ_JBBEWC010000004.1"/>
</dbReference>
<proteinExistence type="predicted"/>
<organism evidence="4 5">
    <name type="scientific">Emticicia soli</name>
    <dbReference type="NCBI Taxonomy" id="2027878"/>
    <lineage>
        <taxon>Bacteria</taxon>
        <taxon>Pseudomonadati</taxon>
        <taxon>Bacteroidota</taxon>
        <taxon>Cytophagia</taxon>
        <taxon>Cytophagales</taxon>
        <taxon>Leadbetterellaceae</taxon>
        <taxon>Emticicia</taxon>
    </lineage>
</organism>
<evidence type="ECO:0000313" key="5">
    <source>
        <dbReference type="Proteomes" id="UP001597510"/>
    </source>
</evidence>
<evidence type="ECO:0000256" key="1">
    <source>
        <dbReference type="PROSITE-ProRule" id="PRU00169"/>
    </source>
</evidence>
<protein>
    <submittedName>
        <fullName evidence="4">LytR/AlgR family response regulator transcription factor</fullName>
    </submittedName>
</protein>
<dbReference type="SMART" id="SM00448">
    <property type="entry name" value="REC"/>
    <property type="match status" value="1"/>
</dbReference>
<dbReference type="PANTHER" id="PTHR37299:SF1">
    <property type="entry name" value="STAGE 0 SPORULATION PROTEIN A HOMOLOG"/>
    <property type="match status" value="1"/>
</dbReference>
<accession>A0ABW5J2Y6</accession>
<dbReference type="InterPro" id="IPR007492">
    <property type="entry name" value="LytTR_DNA-bd_dom"/>
</dbReference>
<comment type="caution">
    <text evidence="4">The sequence shown here is derived from an EMBL/GenBank/DDBJ whole genome shotgun (WGS) entry which is preliminary data.</text>
</comment>
<evidence type="ECO:0000259" key="2">
    <source>
        <dbReference type="PROSITE" id="PS50110"/>
    </source>
</evidence>
<name>A0ABW5J2Y6_9BACT</name>
<feature type="domain" description="HTH LytTR-type" evidence="3">
    <location>
        <begin position="143"/>
        <end position="246"/>
    </location>
</feature>
<evidence type="ECO:0000313" key="4">
    <source>
        <dbReference type="EMBL" id="MFD2519894.1"/>
    </source>
</evidence>
<sequence>MIDVVLVDDEKDSTEILDILLKANFPDLRVIGKFNDPLCALDFLQKNHFDLLFLDIEMPSMNGFDLVREIQKDDFEVVFITAYGQFAIKAFRYSAFDYLLKPVEVEDLVACLTKYAEKKVQVKARLEYLQKMVKQTGIAIEKIAVPTSQGFEFIEIKDIIRCESDGNYTRLFFTTQPSMLVSRTLKDFDDLLEEMNFIRVHQSHLINLKYIKKYVRSEGGYIEMKDGTQITVSRSRKDELMNKLNFLTFG</sequence>
<keyword evidence="1" id="KW-0597">Phosphoprotein</keyword>
<dbReference type="Pfam" id="PF04397">
    <property type="entry name" value="LytTR"/>
    <property type="match status" value="1"/>
</dbReference>
<feature type="modified residue" description="4-aspartylphosphate" evidence="1">
    <location>
        <position position="55"/>
    </location>
</feature>
<dbReference type="Proteomes" id="UP001597510">
    <property type="component" value="Unassembled WGS sequence"/>
</dbReference>
<gene>
    <name evidence="4" type="ORF">ACFSR2_03300</name>
</gene>